<protein>
    <submittedName>
        <fullName evidence="1">Acyl-CoA thioesterase</fullName>
        <ecNumber evidence="1">3.1.2.-</ecNumber>
    </submittedName>
</protein>
<proteinExistence type="predicted"/>
<accession>A0ABV7WJC3</accession>
<evidence type="ECO:0000313" key="2">
    <source>
        <dbReference type="Proteomes" id="UP001595685"/>
    </source>
</evidence>
<dbReference type="EMBL" id="JBHRWW010000014">
    <property type="protein sequence ID" value="MFC3689939.1"/>
    <property type="molecule type" value="Genomic_DNA"/>
</dbReference>
<dbReference type="Gene3D" id="3.10.129.10">
    <property type="entry name" value="Hotdog Thioesterase"/>
    <property type="match status" value="1"/>
</dbReference>
<reference evidence="2" key="1">
    <citation type="journal article" date="2019" name="Int. J. Syst. Evol. Microbiol.">
        <title>The Global Catalogue of Microorganisms (GCM) 10K type strain sequencing project: providing services to taxonomists for standard genome sequencing and annotation.</title>
        <authorList>
            <consortium name="The Broad Institute Genomics Platform"/>
            <consortium name="The Broad Institute Genome Sequencing Center for Infectious Disease"/>
            <person name="Wu L."/>
            <person name="Ma J."/>
        </authorList>
    </citation>
    <scope>NUCLEOTIDE SEQUENCE [LARGE SCALE GENOMIC DNA]</scope>
    <source>
        <strain evidence="2">NCAIM B.02333</strain>
    </source>
</reference>
<dbReference type="Proteomes" id="UP001595685">
    <property type="component" value="Unassembled WGS sequence"/>
</dbReference>
<name>A0ABV7WJC3_9MICO</name>
<keyword evidence="1" id="KW-0378">Hydrolase</keyword>
<dbReference type="Pfam" id="PF13279">
    <property type="entry name" value="4HBT_2"/>
    <property type="match status" value="1"/>
</dbReference>
<dbReference type="CDD" id="cd00586">
    <property type="entry name" value="4HBT"/>
    <property type="match status" value="1"/>
</dbReference>
<dbReference type="EC" id="3.1.2.-" evidence="1"/>
<keyword evidence="2" id="KW-1185">Reference proteome</keyword>
<evidence type="ECO:0000313" key="1">
    <source>
        <dbReference type="EMBL" id="MFC3689939.1"/>
    </source>
</evidence>
<dbReference type="InterPro" id="IPR029069">
    <property type="entry name" value="HotDog_dom_sf"/>
</dbReference>
<dbReference type="RefSeq" id="WP_340289633.1">
    <property type="nucleotide sequence ID" value="NZ_JBBEOI010000010.1"/>
</dbReference>
<dbReference type="PANTHER" id="PTHR31793">
    <property type="entry name" value="4-HYDROXYBENZOYL-COA THIOESTERASE FAMILY MEMBER"/>
    <property type="match status" value="1"/>
</dbReference>
<dbReference type="SUPFAM" id="SSF54637">
    <property type="entry name" value="Thioesterase/thiol ester dehydrase-isomerase"/>
    <property type="match status" value="1"/>
</dbReference>
<gene>
    <name evidence="1" type="ORF">ACFOLH_16435</name>
</gene>
<dbReference type="InterPro" id="IPR050563">
    <property type="entry name" value="4-hydroxybenzoyl-CoA_TE"/>
</dbReference>
<dbReference type="GO" id="GO:0016787">
    <property type="term" value="F:hydrolase activity"/>
    <property type="evidence" value="ECO:0007669"/>
    <property type="project" value="UniProtKB-KW"/>
</dbReference>
<dbReference type="PANTHER" id="PTHR31793:SF24">
    <property type="entry name" value="LONG-CHAIN ACYL-COA THIOESTERASE FADM"/>
    <property type="match status" value="1"/>
</dbReference>
<sequence length="146" mass="16167">MPVTTVPVAMRWSDMDAYGHVNNTEFFRYTEQARIEALAVVKARPDTGTLVVRHEVEYLVPLTYTSSGVLVDVWVTHVGGAGFDLGYEVATQDEAGGRTVHARSASTMVMYSFSAAAPRRISAEEREFLARLDGPPVQFRRSTRQG</sequence>
<comment type="caution">
    <text evidence="1">The sequence shown here is derived from an EMBL/GenBank/DDBJ whole genome shotgun (WGS) entry which is preliminary data.</text>
</comment>
<organism evidence="1 2">
    <name type="scientific">Aquipuribacter hungaricus</name>
    <dbReference type="NCBI Taxonomy" id="545624"/>
    <lineage>
        <taxon>Bacteria</taxon>
        <taxon>Bacillati</taxon>
        <taxon>Actinomycetota</taxon>
        <taxon>Actinomycetes</taxon>
        <taxon>Micrococcales</taxon>
        <taxon>Intrasporangiaceae</taxon>
        <taxon>Aquipuribacter</taxon>
    </lineage>
</organism>